<evidence type="ECO:0000313" key="2">
    <source>
        <dbReference type="EMBL" id="KAJ5520934.1"/>
    </source>
</evidence>
<organism evidence="2 3">
    <name type="scientific">Penicillium fimorum</name>
    <dbReference type="NCBI Taxonomy" id="1882269"/>
    <lineage>
        <taxon>Eukaryota</taxon>
        <taxon>Fungi</taxon>
        <taxon>Dikarya</taxon>
        <taxon>Ascomycota</taxon>
        <taxon>Pezizomycotina</taxon>
        <taxon>Eurotiomycetes</taxon>
        <taxon>Eurotiomycetidae</taxon>
        <taxon>Eurotiales</taxon>
        <taxon>Aspergillaceae</taxon>
        <taxon>Penicillium</taxon>
    </lineage>
</organism>
<dbReference type="AlphaFoldDB" id="A0A9X0CC05"/>
<dbReference type="Proteomes" id="UP001149954">
    <property type="component" value="Unassembled WGS sequence"/>
</dbReference>
<gene>
    <name evidence="2" type="ORF">N7463_001387</name>
</gene>
<reference evidence="2" key="2">
    <citation type="journal article" date="2023" name="IMA Fungus">
        <title>Comparative genomic study of the Penicillium genus elucidates a diverse pangenome and 15 lateral gene transfer events.</title>
        <authorList>
            <person name="Petersen C."/>
            <person name="Sorensen T."/>
            <person name="Nielsen M.R."/>
            <person name="Sondergaard T.E."/>
            <person name="Sorensen J.L."/>
            <person name="Fitzpatrick D.A."/>
            <person name="Frisvad J.C."/>
            <person name="Nielsen K.L."/>
        </authorList>
    </citation>
    <scope>NUCLEOTIDE SEQUENCE</scope>
    <source>
        <strain evidence="2">IBT 29495</strain>
    </source>
</reference>
<sequence>MVDHDKEAPGAHGFQFQQDTRTPELNQDQHNSSSMNPSSSSGMGSNNTYGSGPRSDDEPDTYQDSKFNGWSLSTLTLMTNPIQRVLGWPMGVTVLTPTPIYRWKRTEVIQQGLVSDTKSD</sequence>
<accession>A0A9X0CC05</accession>
<evidence type="ECO:0000313" key="3">
    <source>
        <dbReference type="Proteomes" id="UP001149954"/>
    </source>
</evidence>
<keyword evidence="3" id="KW-1185">Reference proteome</keyword>
<proteinExistence type="predicted"/>
<comment type="caution">
    <text evidence="2">The sequence shown here is derived from an EMBL/GenBank/DDBJ whole genome shotgun (WGS) entry which is preliminary data.</text>
</comment>
<protein>
    <submittedName>
        <fullName evidence="2">Uncharacterized protein</fullName>
    </submittedName>
</protein>
<name>A0A9X0CC05_9EURO</name>
<feature type="compositionally biased region" description="Polar residues" evidence="1">
    <location>
        <begin position="15"/>
        <end position="30"/>
    </location>
</feature>
<feature type="region of interest" description="Disordered" evidence="1">
    <location>
        <begin position="1"/>
        <end position="66"/>
    </location>
</feature>
<dbReference type="EMBL" id="JAPWDS010000001">
    <property type="protein sequence ID" value="KAJ5520934.1"/>
    <property type="molecule type" value="Genomic_DNA"/>
</dbReference>
<reference evidence="2" key="1">
    <citation type="submission" date="2022-12" db="EMBL/GenBank/DDBJ databases">
        <authorList>
            <person name="Petersen C."/>
        </authorList>
    </citation>
    <scope>NUCLEOTIDE SEQUENCE</scope>
    <source>
        <strain evidence="2">IBT 29495</strain>
    </source>
</reference>
<feature type="compositionally biased region" description="Low complexity" evidence="1">
    <location>
        <begin position="31"/>
        <end position="52"/>
    </location>
</feature>
<evidence type="ECO:0000256" key="1">
    <source>
        <dbReference type="SAM" id="MobiDB-lite"/>
    </source>
</evidence>